<evidence type="ECO:0000256" key="1">
    <source>
        <dbReference type="SAM" id="MobiDB-lite"/>
    </source>
</evidence>
<protein>
    <submittedName>
        <fullName evidence="2">Uncharacterized protein</fullName>
    </submittedName>
</protein>
<accession>A0A9X0HKK5</accession>
<proteinExistence type="predicted"/>
<dbReference type="RefSeq" id="WP_059071274.1">
    <property type="nucleotide sequence ID" value="NZ_LNAL01000007.1"/>
</dbReference>
<sequence>MAVFSSKDLMQATMAKLNQVITGGDQYAPANANNFVSWMTPGIPFAPQDFAFLEKGYNGKTAEETRLLIQSAADFAQFADLVPDPTAVYNMQAGQTLDRNSQERLSSIYSNILRFAKVTNLEPTETEKKKLDKFRKLLYTTKKVTDIITDEVREEVVEGPVKQAYNEKMQAYEDAALLYNTKRLNAMTSDMKEAVIDFSLNASTYRNKVKAAMNAWQTAGYKNQVEDMEAYIAQVTGRSMSAWMAELRDTLDKAQFTDSSSNMSFFPARLYPANFIKKSWPKYSFSQNEVTTHLKESTTKWNVDGGLNLGLWSVGAKADGTHTRSNETFSSNDFSMEFELCQVKILRPWLGTELFSCRGWKLDNTWSFGDRLLSPKGEPLLSNGGTPPKGSFIAYSTSAIFARNLKVKFNEEAWQKSAIRNQIGAGANVGWGPFRIGGGFSTDNSQKDFHSLVTKQGFECPDIQLIGFVNRLVGVCPNTDPNAKFDEEPAAKPATKSKTKAKAAVAR</sequence>
<keyword evidence="3" id="KW-1185">Reference proteome</keyword>
<dbReference type="Proteomes" id="UP000054223">
    <property type="component" value="Unassembled WGS sequence"/>
</dbReference>
<reference evidence="2 3" key="1">
    <citation type="submission" date="2015-11" db="EMBL/GenBank/DDBJ databases">
        <title>Solirubrum puertoriconensis gen. nov. an environmental bacteria isolated in Puerto Rico.</title>
        <authorList>
            <person name="Cuebas-Irizarry M.F."/>
            <person name="Montalvo-Rodriguez R."/>
        </authorList>
    </citation>
    <scope>NUCLEOTIDE SEQUENCE [LARGE SCALE GENOMIC DNA]</scope>
    <source>
        <strain evidence="2 3">MC1A</strain>
    </source>
</reference>
<evidence type="ECO:0000313" key="2">
    <source>
        <dbReference type="EMBL" id="KUG07651.1"/>
    </source>
</evidence>
<feature type="region of interest" description="Disordered" evidence="1">
    <location>
        <begin position="482"/>
        <end position="507"/>
    </location>
</feature>
<dbReference type="OrthoDB" id="1110562at2"/>
<evidence type="ECO:0000313" key="3">
    <source>
        <dbReference type="Proteomes" id="UP000054223"/>
    </source>
</evidence>
<dbReference type="AlphaFoldDB" id="A0A9X0HKK5"/>
<name>A0A9X0HKK5_SOLP1</name>
<gene>
    <name evidence="2" type="ORF">ASU33_15095</name>
</gene>
<comment type="caution">
    <text evidence="2">The sequence shown here is derived from an EMBL/GenBank/DDBJ whole genome shotgun (WGS) entry which is preliminary data.</text>
</comment>
<organism evidence="2 3">
    <name type="scientific">Solirubrum puertoriconensis</name>
    <dbReference type="NCBI Taxonomy" id="1751427"/>
    <lineage>
        <taxon>Bacteria</taxon>
        <taxon>Pseudomonadati</taxon>
        <taxon>Bacteroidota</taxon>
        <taxon>Cytophagia</taxon>
        <taxon>Cytophagales</taxon>
    </lineage>
</organism>
<dbReference type="EMBL" id="LNAL01000007">
    <property type="protein sequence ID" value="KUG07651.1"/>
    <property type="molecule type" value="Genomic_DNA"/>
</dbReference>